<reference evidence="3 4" key="1">
    <citation type="submission" date="2015-10" db="EMBL/GenBank/DDBJ databases">
        <title>Genome analyses suggest a sexual origin of heterokaryosis in a supposedly ancient asexual fungus.</title>
        <authorList>
            <person name="Ropars J."/>
            <person name="Sedzielewska K."/>
            <person name="Noel J."/>
            <person name="Charron P."/>
            <person name="Farinelli L."/>
            <person name="Marton T."/>
            <person name="Kruger M."/>
            <person name="Pelin A."/>
            <person name="Brachmann A."/>
            <person name="Corradi N."/>
        </authorList>
    </citation>
    <scope>NUCLEOTIDE SEQUENCE [LARGE SCALE GENOMIC DNA]</scope>
    <source>
        <strain evidence="3 4">A4</strain>
    </source>
</reference>
<keyword evidence="4" id="KW-1185">Reference proteome</keyword>
<accession>A0A2I1G8I9</accession>
<organism evidence="3 4">
    <name type="scientific">Rhizophagus irregularis</name>
    <dbReference type="NCBI Taxonomy" id="588596"/>
    <lineage>
        <taxon>Eukaryota</taxon>
        <taxon>Fungi</taxon>
        <taxon>Fungi incertae sedis</taxon>
        <taxon>Mucoromycota</taxon>
        <taxon>Glomeromycotina</taxon>
        <taxon>Glomeromycetes</taxon>
        <taxon>Glomerales</taxon>
        <taxon>Glomeraceae</taxon>
        <taxon>Rhizophagus</taxon>
    </lineage>
</organism>
<feature type="compositionally biased region" description="Polar residues" evidence="2">
    <location>
        <begin position="204"/>
        <end position="213"/>
    </location>
</feature>
<evidence type="ECO:0000256" key="2">
    <source>
        <dbReference type="SAM" id="MobiDB-lite"/>
    </source>
</evidence>
<evidence type="ECO:0000256" key="1">
    <source>
        <dbReference type="SAM" id="Coils"/>
    </source>
</evidence>
<dbReference type="AlphaFoldDB" id="A0A2I1G8I9"/>
<proteinExistence type="predicted"/>
<dbReference type="VEuPathDB" id="FungiDB:FUN_021462"/>
<feature type="coiled-coil region" evidence="1">
    <location>
        <begin position="4"/>
        <end position="59"/>
    </location>
</feature>
<dbReference type="Gene3D" id="1.20.5.340">
    <property type="match status" value="1"/>
</dbReference>
<evidence type="ECO:0000313" key="3">
    <source>
        <dbReference type="EMBL" id="PKY42955.1"/>
    </source>
</evidence>
<gene>
    <name evidence="3" type="ORF">RhiirA4_456856</name>
</gene>
<dbReference type="Proteomes" id="UP000234323">
    <property type="component" value="Unassembled WGS sequence"/>
</dbReference>
<dbReference type="EMBL" id="LLXI01000226">
    <property type="protein sequence ID" value="PKY42955.1"/>
    <property type="molecule type" value="Genomic_DNA"/>
</dbReference>
<protein>
    <submittedName>
        <fullName evidence="3">Uncharacterized protein</fullName>
    </submittedName>
</protein>
<comment type="caution">
    <text evidence="3">The sequence shown here is derived from an EMBL/GenBank/DDBJ whole genome shotgun (WGS) entry which is preliminary data.</text>
</comment>
<sequence length="228" mass="26691">MSYYQRTQQRLSELDEKIHNLETEVANKERVITSDKEAITDLENRIRELEVDVTVKERIRLEKEKVKIISRKMRVRMSEESRHEFIEQKCKDNSNQIKKKSSKKIINTRRSKPNFASQEPMKKYSSERYCLQAVKEITVDNGAIDGVIVKEHIKKYGGHFGKNDMMNAVYKPAMEDKIGKGFKLKSQDEIILKNGTFGTRRIQKTTPNNNANHTSEDEQFYEATDSQR</sequence>
<evidence type="ECO:0000313" key="4">
    <source>
        <dbReference type="Proteomes" id="UP000234323"/>
    </source>
</evidence>
<keyword evidence="1" id="KW-0175">Coiled coil</keyword>
<feature type="region of interest" description="Disordered" evidence="2">
    <location>
        <begin position="201"/>
        <end position="228"/>
    </location>
</feature>
<name>A0A2I1G8I9_9GLOM</name>